<dbReference type="Proteomes" id="UP000783253">
    <property type="component" value="Unassembled WGS sequence"/>
</dbReference>
<evidence type="ECO:0000313" key="2">
    <source>
        <dbReference type="EMBL" id="MBX7458311.1"/>
    </source>
</evidence>
<evidence type="ECO:0000313" key="3">
    <source>
        <dbReference type="Proteomes" id="UP000783253"/>
    </source>
</evidence>
<feature type="chain" id="PRO_5045796930" evidence="1">
    <location>
        <begin position="18"/>
        <end position="142"/>
    </location>
</feature>
<reference evidence="2 3" key="1">
    <citation type="submission" date="2021-08" db="EMBL/GenBank/DDBJ databases">
        <title>Comparative Genomics Analysis of the Genus Qipengyuania Reveals Extensive Genetic Diversity and Metabolic Versatility, Including the Description of Fifteen Novel Species.</title>
        <authorList>
            <person name="Liu Y."/>
        </authorList>
    </citation>
    <scope>NUCLEOTIDE SEQUENCE [LARGE SCALE GENOMIC DNA]</scope>
    <source>
        <strain evidence="2 3">1NDH17</strain>
    </source>
</reference>
<sequence>MRYFWIAAFAIAAPVFAQDNGSLVYERERLVQASDAARYYVFKRVAPKSNIDEVMWGRLSEAERANYTRFVFSLQTLRKIANHPLDPSLATIVETFDGENAVDVLERFEARFYELNGRYPIEFVGVDVNSVILRTDSDMTIR</sequence>
<dbReference type="EMBL" id="JAIGNK010000002">
    <property type="protein sequence ID" value="MBX7458311.1"/>
    <property type="molecule type" value="Genomic_DNA"/>
</dbReference>
<organism evidence="2 3">
    <name type="scientific">Qipengyuania polymorpha</name>
    <dbReference type="NCBI Taxonomy" id="2867234"/>
    <lineage>
        <taxon>Bacteria</taxon>
        <taxon>Pseudomonadati</taxon>
        <taxon>Pseudomonadota</taxon>
        <taxon>Alphaproteobacteria</taxon>
        <taxon>Sphingomonadales</taxon>
        <taxon>Erythrobacteraceae</taxon>
        <taxon>Qipengyuania</taxon>
    </lineage>
</organism>
<protein>
    <submittedName>
        <fullName evidence="2">Uncharacterized protein</fullName>
    </submittedName>
</protein>
<proteinExistence type="predicted"/>
<evidence type="ECO:0000256" key="1">
    <source>
        <dbReference type="SAM" id="SignalP"/>
    </source>
</evidence>
<comment type="caution">
    <text evidence="2">The sequence shown here is derived from an EMBL/GenBank/DDBJ whole genome shotgun (WGS) entry which is preliminary data.</text>
</comment>
<keyword evidence="1" id="KW-0732">Signal</keyword>
<keyword evidence="3" id="KW-1185">Reference proteome</keyword>
<name>A0ABS7IXM7_9SPHN</name>
<dbReference type="RefSeq" id="WP_221573679.1">
    <property type="nucleotide sequence ID" value="NZ_JAIGNK010000002.1"/>
</dbReference>
<gene>
    <name evidence="2" type="ORF">K3152_08645</name>
</gene>
<feature type="signal peptide" evidence="1">
    <location>
        <begin position="1"/>
        <end position="17"/>
    </location>
</feature>
<accession>A0ABS7IXM7</accession>